<gene>
    <name evidence="3" type="ORF">CUNI_LOCUS19714</name>
</gene>
<dbReference type="GO" id="GO:0004144">
    <property type="term" value="F:diacylglycerol O-acyltransferase activity"/>
    <property type="evidence" value="ECO:0007669"/>
    <property type="project" value="InterPro"/>
</dbReference>
<dbReference type="Proteomes" id="UP000678393">
    <property type="component" value="Unassembled WGS sequence"/>
</dbReference>
<sequence length="440" mass="50092">VVPFCCGQAWVTDHHFVVSRHVYNMPGYIETLEDLQHFISKMAGEPLCLDYPLWEIQVLHNFREPRDTVLLFRIHACVTDGVSLVHILENALVDSQKISHQKRAFSAEVANTSPFKVLFSGPVTFLSKYLFPRSDFNLLHGRHIRPSGEMVVAWSEPFRYALVVHQLPTNTEGVIPRLWQVKYNMEKFKSSAEAAIVNGACWLTCCLLPVSLFQRLWCKMEILSKLLAHRRIPGETAASCRQDNVHLLSSFTLDDLTAEQIQLEMSLVEEELHDLKVQLDCGPSHYISHNDTQLMSRIEALKERSRELMMHLRRRKADESESAVVFSEEDDLESELGADRSQRPFRRRTMSMSSKMSTASVSSTARPLSTASAATLPSPVHTALPSWPEGDTMIEEYDESMMSKMGNIGATRTYNTTSVRIIPPLYFSAEDRRHYQSMVS</sequence>
<feature type="region of interest" description="Disordered" evidence="1">
    <location>
        <begin position="326"/>
        <end position="365"/>
    </location>
</feature>
<keyword evidence="4" id="KW-1185">Reference proteome</keyword>
<evidence type="ECO:0000259" key="2">
    <source>
        <dbReference type="Pfam" id="PF03007"/>
    </source>
</evidence>
<dbReference type="OrthoDB" id="619536at2759"/>
<evidence type="ECO:0000313" key="4">
    <source>
        <dbReference type="Proteomes" id="UP000678393"/>
    </source>
</evidence>
<comment type="caution">
    <text evidence="3">The sequence shown here is derived from an EMBL/GenBank/DDBJ whole genome shotgun (WGS) entry which is preliminary data.</text>
</comment>
<dbReference type="GO" id="GO:0045017">
    <property type="term" value="P:glycerolipid biosynthetic process"/>
    <property type="evidence" value="ECO:0007669"/>
    <property type="project" value="InterPro"/>
</dbReference>
<name>A0A8S4A598_9EUPU</name>
<feature type="domain" description="O-acyltransferase WSD1-like N-terminal" evidence="2">
    <location>
        <begin position="8"/>
        <end position="98"/>
    </location>
</feature>
<evidence type="ECO:0000256" key="1">
    <source>
        <dbReference type="SAM" id="MobiDB-lite"/>
    </source>
</evidence>
<accession>A0A8S4A598</accession>
<proteinExistence type="predicted"/>
<dbReference type="Pfam" id="PF03007">
    <property type="entry name" value="WS_DGAT_cat"/>
    <property type="match status" value="1"/>
</dbReference>
<feature type="compositionally biased region" description="Low complexity" evidence="1">
    <location>
        <begin position="350"/>
        <end position="364"/>
    </location>
</feature>
<dbReference type="AlphaFoldDB" id="A0A8S4A598"/>
<protein>
    <recommendedName>
        <fullName evidence="2">O-acyltransferase WSD1-like N-terminal domain-containing protein</fullName>
    </recommendedName>
</protein>
<dbReference type="InterPro" id="IPR004255">
    <property type="entry name" value="O-acyltransferase_WSD1_N"/>
</dbReference>
<reference evidence="3" key="1">
    <citation type="submission" date="2021-04" db="EMBL/GenBank/DDBJ databases">
        <authorList>
            <consortium name="Molecular Ecology Group"/>
        </authorList>
    </citation>
    <scope>NUCLEOTIDE SEQUENCE</scope>
</reference>
<organism evidence="3 4">
    <name type="scientific">Candidula unifasciata</name>
    <dbReference type="NCBI Taxonomy" id="100452"/>
    <lineage>
        <taxon>Eukaryota</taxon>
        <taxon>Metazoa</taxon>
        <taxon>Spiralia</taxon>
        <taxon>Lophotrochozoa</taxon>
        <taxon>Mollusca</taxon>
        <taxon>Gastropoda</taxon>
        <taxon>Heterobranchia</taxon>
        <taxon>Euthyneura</taxon>
        <taxon>Panpulmonata</taxon>
        <taxon>Eupulmonata</taxon>
        <taxon>Stylommatophora</taxon>
        <taxon>Helicina</taxon>
        <taxon>Helicoidea</taxon>
        <taxon>Geomitridae</taxon>
        <taxon>Candidula</taxon>
    </lineage>
</organism>
<feature type="compositionally biased region" description="Acidic residues" evidence="1">
    <location>
        <begin position="327"/>
        <end position="336"/>
    </location>
</feature>
<feature type="non-terminal residue" evidence="3">
    <location>
        <position position="1"/>
    </location>
</feature>
<evidence type="ECO:0000313" key="3">
    <source>
        <dbReference type="EMBL" id="CAG5134156.1"/>
    </source>
</evidence>
<dbReference type="EMBL" id="CAJHNH020006890">
    <property type="protein sequence ID" value="CAG5134156.1"/>
    <property type="molecule type" value="Genomic_DNA"/>
</dbReference>